<reference evidence="3" key="1">
    <citation type="journal article" date="2019" name="Int. J. Syst. Evol. Microbiol.">
        <title>The Global Catalogue of Microorganisms (GCM) 10K type strain sequencing project: providing services to taxonomists for standard genome sequencing and annotation.</title>
        <authorList>
            <consortium name="The Broad Institute Genomics Platform"/>
            <consortium name="The Broad Institute Genome Sequencing Center for Infectious Disease"/>
            <person name="Wu L."/>
            <person name="Ma J."/>
        </authorList>
    </citation>
    <scope>NUCLEOTIDE SEQUENCE [LARGE SCALE GENOMIC DNA]</scope>
    <source>
        <strain evidence="3">CGMCC 1.16619</strain>
    </source>
</reference>
<dbReference type="RefSeq" id="WP_377316095.1">
    <property type="nucleotide sequence ID" value="NZ_JBHSNF010000001.1"/>
</dbReference>
<comment type="caution">
    <text evidence="2">The sequence shown here is derived from an EMBL/GenBank/DDBJ whole genome shotgun (WGS) entry which is preliminary data.</text>
</comment>
<dbReference type="PANTHER" id="PTHR36503">
    <property type="entry name" value="BLR2520 PROTEIN"/>
    <property type="match status" value="1"/>
</dbReference>
<accession>A0ABW0QHU3</accession>
<evidence type="ECO:0000313" key="3">
    <source>
        <dbReference type="Proteomes" id="UP001596114"/>
    </source>
</evidence>
<protein>
    <submittedName>
        <fullName evidence="2">VOC family protein</fullName>
    </submittedName>
</protein>
<keyword evidence="3" id="KW-1185">Reference proteome</keyword>
<dbReference type="Proteomes" id="UP001596114">
    <property type="component" value="Unassembled WGS sequence"/>
</dbReference>
<organism evidence="2 3">
    <name type="scientific">Rhodanobacter ginsengisoli</name>
    <dbReference type="NCBI Taxonomy" id="418646"/>
    <lineage>
        <taxon>Bacteria</taxon>
        <taxon>Pseudomonadati</taxon>
        <taxon>Pseudomonadota</taxon>
        <taxon>Gammaproteobacteria</taxon>
        <taxon>Lysobacterales</taxon>
        <taxon>Rhodanobacteraceae</taxon>
        <taxon>Rhodanobacter</taxon>
    </lineage>
</organism>
<dbReference type="PANTHER" id="PTHR36503:SF3">
    <property type="entry name" value="BLR0126 PROTEIN"/>
    <property type="match status" value="1"/>
</dbReference>
<gene>
    <name evidence="2" type="ORF">ACFPPA_00215</name>
</gene>
<evidence type="ECO:0000259" key="1">
    <source>
        <dbReference type="PROSITE" id="PS51819"/>
    </source>
</evidence>
<dbReference type="InterPro" id="IPR004360">
    <property type="entry name" value="Glyas_Fos-R_dOase_dom"/>
</dbReference>
<dbReference type="SUPFAM" id="SSF54593">
    <property type="entry name" value="Glyoxalase/Bleomycin resistance protein/Dihydroxybiphenyl dioxygenase"/>
    <property type="match status" value="1"/>
</dbReference>
<evidence type="ECO:0000313" key="2">
    <source>
        <dbReference type="EMBL" id="MFC5524156.1"/>
    </source>
</evidence>
<feature type="domain" description="VOC" evidence="1">
    <location>
        <begin position="30"/>
        <end position="151"/>
    </location>
</feature>
<proteinExistence type="predicted"/>
<dbReference type="InterPro" id="IPR037523">
    <property type="entry name" value="VOC_core"/>
</dbReference>
<dbReference type="Pfam" id="PF00903">
    <property type="entry name" value="Glyoxalase"/>
    <property type="match status" value="1"/>
</dbReference>
<dbReference type="PROSITE" id="PS51819">
    <property type="entry name" value="VOC"/>
    <property type="match status" value="1"/>
</dbReference>
<dbReference type="Gene3D" id="3.10.180.10">
    <property type="entry name" value="2,3-Dihydroxybiphenyl 1,2-Dioxygenase, domain 1"/>
    <property type="match status" value="1"/>
</dbReference>
<dbReference type="EMBL" id="JBHSNF010000001">
    <property type="protein sequence ID" value="MFC5524156.1"/>
    <property type="molecule type" value="Genomic_DNA"/>
</dbReference>
<sequence>MIAVDHRDESGITCCEGTLEREKSVSVPNAIEVVTLFVDDITQAKTFYESVFEPEVVYEDEVSCVLDFEGTAVNLLQISQAPELVVPVPVAPAAAGARVLLTIKVADVDATCAVLRDRGVRLLNGPIDRPWGRRTAAFADPSGHVWEVAQELG</sequence>
<dbReference type="InterPro" id="IPR029068">
    <property type="entry name" value="Glyas_Bleomycin-R_OHBP_Dase"/>
</dbReference>
<name>A0ABW0QHU3_9GAMM</name>